<dbReference type="InterPro" id="IPR004843">
    <property type="entry name" value="Calcineurin-like_PHP"/>
</dbReference>
<evidence type="ECO:0000313" key="2">
    <source>
        <dbReference type="EMBL" id="MDQ0188466.1"/>
    </source>
</evidence>
<dbReference type="RefSeq" id="WP_274455868.1">
    <property type="nucleotide sequence ID" value="NZ_CP067097.1"/>
</dbReference>
<reference evidence="2 3" key="1">
    <citation type="submission" date="2023-07" db="EMBL/GenBank/DDBJ databases">
        <title>Genomic Encyclopedia of Type Strains, Phase IV (KMG-IV): sequencing the most valuable type-strain genomes for metagenomic binning, comparative biology and taxonomic classification.</title>
        <authorList>
            <person name="Goeker M."/>
        </authorList>
    </citation>
    <scope>NUCLEOTIDE SEQUENCE [LARGE SCALE GENOMIC DNA]</scope>
    <source>
        <strain evidence="2 3">DSM 4006</strain>
    </source>
</reference>
<evidence type="ECO:0000313" key="3">
    <source>
        <dbReference type="Proteomes" id="UP001232973"/>
    </source>
</evidence>
<name>A0ABT9XDU0_9BACL</name>
<dbReference type="Proteomes" id="UP001232973">
    <property type="component" value="Unassembled WGS sequence"/>
</dbReference>
<dbReference type="InterPro" id="IPR051158">
    <property type="entry name" value="Metallophosphoesterase_sf"/>
</dbReference>
<dbReference type="Pfam" id="PF00149">
    <property type="entry name" value="Metallophos"/>
    <property type="match status" value="1"/>
</dbReference>
<comment type="caution">
    <text evidence="2">The sequence shown here is derived from an EMBL/GenBank/DDBJ whole genome shotgun (WGS) entry which is preliminary data.</text>
</comment>
<dbReference type="PIRSF" id="PIRSF033094">
    <property type="entry name" value="Pesterase_CT488"/>
    <property type="match status" value="1"/>
</dbReference>
<accession>A0ABT9XDU0</accession>
<dbReference type="InterPro" id="IPR014578">
    <property type="entry name" value="Pesterase_CT488"/>
</dbReference>
<dbReference type="PANTHER" id="PTHR31302">
    <property type="entry name" value="TRANSMEMBRANE PROTEIN WITH METALLOPHOSPHOESTERASE DOMAIN-RELATED"/>
    <property type="match status" value="1"/>
</dbReference>
<gene>
    <name evidence="2" type="ORF">J2S03_000270</name>
</gene>
<dbReference type="EMBL" id="JAUSTP010000001">
    <property type="protein sequence ID" value="MDQ0188466.1"/>
    <property type="molecule type" value="Genomic_DNA"/>
</dbReference>
<feature type="domain" description="Calcineurin-like phosphoesterase" evidence="1">
    <location>
        <begin position="5"/>
        <end position="197"/>
    </location>
</feature>
<protein>
    <submittedName>
        <fullName evidence="2">Phosphohydrolase</fullName>
    </submittedName>
</protein>
<dbReference type="PANTHER" id="PTHR31302:SF22">
    <property type="entry name" value="PHOSPHOESTERASE"/>
    <property type="match status" value="1"/>
</dbReference>
<evidence type="ECO:0000259" key="1">
    <source>
        <dbReference type="Pfam" id="PF00149"/>
    </source>
</evidence>
<dbReference type="InterPro" id="IPR029052">
    <property type="entry name" value="Metallo-depent_PP-like"/>
</dbReference>
<sequence length="227" mass="25364">MALFALADLHLGQAVDKPMDVFGAAWQDHTEQIRRSWCAEVSQEDTVLVPGDISWAMHLPEAIPDLDWIAALPGKKILLRGNHDYWWSSIKKVRQALAPGVQALQNDAFIADGYAICGSRGWLLPTHPKFTEADQAIYLREAERLQLSLKAAAALALPMVAMMHYPPTDQDGSSTLFTDLLEQYGVERCVYGHLHGPAHRFAFEGTRRGVSYHLVSADYLRFAPLRL</sequence>
<dbReference type="SUPFAM" id="SSF56300">
    <property type="entry name" value="Metallo-dependent phosphatases"/>
    <property type="match status" value="1"/>
</dbReference>
<organism evidence="2 3">
    <name type="scientific">Alicyclobacillus cycloheptanicus</name>
    <dbReference type="NCBI Taxonomy" id="1457"/>
    <lineage>
        <taxon>Bacteria</taxon>
        <taxon>Bacillati</taxon>
        <taxon>Bacillota</taxon>
        <taxon>Bacilli</taxon>
        <taxon>Bacillales</taxon>
        <taxon>Alicyclobacillaceae</taxon>
        <taxon>Alicyclobacillus</taxon>
    </lineage>
</organism>
<proteinExistence type="predicted"/>
<keyword evidence="3" id="KW-1185">Reference proteome</keyword>
<dbReference type="Gene3D" id="3.60.21.10">
    <property type="match status" value="1"/>
</dbReference>